<dbReference type="RefSeq" id="WP_116421745.1">
    <property type="nucleotide sequence ID" value="NZ_NMUE01000042.1"/>
</dbReference>
<sequence>MLSALDIKVKRILWGLAAEFAYLAVVGTTIVPPCSLLRRRVSRVVSPEVLSFLAAKLGEDEPEVRLNSMLGMRLSGVPKCEILNDALPELYELCTALRRWGREPLFKVAREVVIPLAISASAAGYEEGEVLLTSYRAASGRGARDLDAVVKYFNKWYLIRF</sequence>
<dbReference type="Proteomes" id="UP000257123">
    <property type="component" value="Unassembled WGS sequence"/>
</dbReference>
<evidence type="ECO:0000313" key="3">
    <source>
        <dbReference type="Proteomes" id="UP000257123"/>
    </source>
</evidence>
<name>A0A371QVP3_9CREN</name>
<protein>
    <submittedName>
        <fullName evidence="2">Uncharacterized protein</fullName>
    </submittedName>
</protein>
<reference evidence="2 3" key="1">
    <citation type="submission" date="2017-07" db="EMBL/GenBank/DDBJ databases">
        <title>Draft genome sequence of aerobic hyperthermophilic archaea, Pyrobaculum aerophilum YKB31 and YKB32.</title>
        <authorList>
            <person name="Mochizuki T."/>
            <person name="Berliner A.J."/>
            <person name="Yoshida-Takashima Y."/>
            <person name="Takaki Y."/>
            <person name="Nunoura T."/>
            <person name="Takai K."/>
        </authorList>
    </citation>
    <scope>NUCLEOTIDE SEQUENCE [LARGE SCALE GENOMIC DNA]</scope>
    <source>
        <strain evidence="2 3">YKB31</strain>
    </source>
</reference>
<keyword evidence="1" id="KW-1133">Transmembrane helix</keyword>
<evidence type="ECO:0000313" key="2">
    <source>
        <dbReference type="EMBL" id="RFA94213.1"/>
    </source>
</evidence>
<proteinExistence type="predicted"/>
<keyword evidence="1" id="KW-0472">Membrane</keyword>
<dbReference type="EMBL" id="NMUE01000042">
    <property type="protein sequence ID" value="RFA94213.1"/>
    <property type="molecule type" value="Genomic_DNA"/>
</dbReference>
<accession>A0A371QVP3</accession>
<keyword evidence="1" id="KW-0812">Transmembrane</keyword>
<dbReference type="AlphaFoldDB" id="A0A371QVP3"/>
<organism evidence="2 3">
    <name type="scientific">Pyrobaculum aerophilum</name>
    <dbReference type="NCBI Taxonomy" id="13773"/>
    <lineage>
        <taxon>Archaea</taxon>
        <taxon>Thermoproteota</taxon>
        <taxon>Thermoprotei</taxon>
        <taxon>Thermoproteales</taxon>
        <taxon>Thermoproteaceae</taxon>
        <taxon>Pyrobaculum</taxon>
    </lineage>
</organism>
<evidence type="ECO:0000256" key="1">
    <source>
        <dbReference type="SAM" id="Phobius"/>
    </source>
</evidence>
<comment type="caution">
    <text evidence="2">The sequence shown here is derived from an EMBL/GenBank/DDBJ whole genome shotgun (WGS) entry which is preliminary data.</text>
</comment>
<feature type="transmembrane region" description="Helical" evidence="1">
    <location>
        <begin position="12"/>
        <end position="31"/>
    </location>
</feature>
<gene>
    <name evidence="2" type="ORF">CGL51_10900</name>
</gene>